<dbReference type="SUPFAM" id="SSF51735">
    <property type="entry name" value="NAD(P)-binding Rossmann-fold domains"/>
    <property type="match status" value="1"/>
</dbReference>
<name>A0A2T0RQJ8_9ACTN</name>
<dbReference type="SUPFAM" id="SSF50129">
    <property type="entry name" value="GroES-like"/>
    <property type="match status" value="1"/>
</dbReference>
<dbReference type="InterPro" id="IPR002364">
    <property type="entry name" value="Quin_OxRdtase/zeta-crystal_CS"/>
</dbReference>
<dbReference type="Proteomes" id="UP000239209">
    <property type="component" value="Unassembled WGS sequence"/>
</dbReference>
<feature type="domain" description="Enoyl reductase (ER)" evidence="2">
    <location>
        <begin position="13"/>
        <end position="316"/>
    </location>
</feature>
<dbReference type="Pfam" id="PF13602">
    <property type="entry name" value="ADH_zinc_N_2"/>
    <property type="match status" value="1"/>
</dbReference>
<dbReference type="InterPro" id="IPR050700">
    <property type="entry name" value="YIM1/Zinc_Alcohol_DH_Fams"/>
</dbReference>
<evidence type="ECO:0000313" key="3">
    <source>
        <dbReference type="EMBL" id="PRY23412.1"/>
    </source>
</evidence>
<gene>
    <name evidence="3" type="ORF">CLV70_115145</name>
</gene>
<dbReference type="InterPro" id="IPR036291">
    <property type="entry name" value="NAD(P)-bd_dom_sf"/>
</dbReference>
<dbReference type="Gene3D" id="3.90.180.10">
    <property type="entry name" value="Medium-chain alcohol dehydrogenases, catalytic domain"/>
    <property type="match status" value="1"/>
</dbReference>
<dbReference type="AlphaFoldDB" id="A0A2T0RQJ8"/>
<dbReference type="GO" id="GO:0008270">
    <property type="term" value="F:zinc ion binding"/>
    <property type="evidence" value="ECO:0007669"/>
    <property type="project" value="InterPro"/>
</dbReference>
<dbReference type="PANTHER" id="PTHR11695">
    <property type="entry name" value="ALCOHOL DEHYDROGENASE RELATED"/>
    <property type="match status" value="1"/>
</dbReference>
<keyword evidence="1" id="KW-0560">Oxidoreductase</keyword>
<evidence type="ECO:0000259" key="2">
    <source>
        <dbReference type="SMART" id="SM00829"/>
    </source>
</evidence>
<comment type="caution">
    <text evidence="3">The sequence shown here is derived from an EMBL/GenBank/DDBJ whole genome shotgun (WGS) entry which is preliminary data.</text>
</comment>
<dbReference type="InterPro" id="IPR013154">
    <property type="entry name" value="ADH-like_N"/>
</dbReference>
<proteinExistence type="predicted"/>
<dbReference type="InterPro" id="IPR011032">
    <property type="entry name" value="GroES-like_sf"/>
</dbReference>
<dbReference type="GO" id="GO:0016491">
    <property type="term" value="F:oxidoreductase activity"/>
    <property type="evidence" value="ECO:0007669"/>
    <property type="project" value="UniProtKB-KW"/>
</dbReference>
<dbReference type="Pfam" id="PF08240">
    <property type="entry name" value="ADH_N"/>
    <property type="match status" value="1"/>
</dbReference>
<dbReference type="RefSeq" id="WP_211303911.1">
    <property type="nucleotide sequence ID" value="NZ_PVZG01000015.1"/>
</dbReference>
<evidence type="ECO:0000256" key="1">
    <source>
        <dbReference type="ARBA" id="ARBA00023002"/>
    </source>
</evidence>
<dbReference type="PROSITE" id="PS01162">
    <property type="entry name" value="QOR_ZETA_CRYSTAL"/>
    <property type="match status" value="1"/>
</dbReference>
<dbReference type="InterPro" id="IPR020843">
    <property type="entry name" value="ER"/>
</dbReference>
<evidence type="ECO:0000313" key="4">
    <source>
        <dbReference type="Proteomes" id="UP000239209"/>
    </source>
</evidence>
<protein>
    <submittedName>
        <fullName evidence="3">NADPH:quinone reductase-like Zn-dependent oxidoreductase</fullName>
    </submittedName>
</protein>
<dbReference type="CDD" id="cd08267">
    <property type="entry name" value="MDR1"/>
    <property type="match status" value="1"/>
</dbReference>
<organism evidence="3 4">
    <name type="scientific">Pseudosporangium ferrugineum</name>
    <dbReference type="NCBI Taxonomy" id="439699"/>
    <lineage>
        <taxon>Bacteria</taxon>
        <taxon>Bacillati</taxon>
        <taxon>Actinomycetota</taxon>
        <taxon>Actinomycetes</taxon>
        <taxon>Micromonosporales</taxon>
        <taxon>Micromonosporaceae</taxon>
        <taxon>Pseudosporangium</taxon>
    </lineage>
</organism>
<accession>A0A2T0RQJ8</accession>
<reference evidence="3 4" key="1">
    <citation type="submission" date="2018-03" db="EMBL/GenBank/DDBJ databases">
        <title>Genomic Encyclopedia of Archaeal and Bacterial Type Strains, Phase II (KMG-II): from individual species to whole genera.</title>
        <authorList>
            <person name="Goeker M."/>
        </authorList>
    </citation>
    <scope>NUCLEOTIDE SEQUENCE [LARGE SCALE GENOMIC DNA]</scope>
    <source>
        <strain evidence="3 4">DSM 45348</strain>
    </source>
</reference>
<sequence>MRTMRAVRYDEFGPADVLHVADVPVPAIEPGEVLVKVRAAGVGGGEPAIRAGRLRRVLRHRPPAGVGNEFTGHVESVGARVSGLRAGEAVWGLMPHLTFGSTAEYVAVPERLLAPAPRTIDLVEAAALPSAGTTVLTALTVRTRLRAGQRLLVRGAGGGVGTVAVQLGKHLGAHVTALVSTGAAERVRDLGADEAVDYRGDAVAGLGPYDVILDLVGTDLPAFRRMLSRDGRMIALALDPARLARNVLFLARGALGRSRRVVSFSNDPDRGTLADLTRYVDAGAVRPVVDTVLPMAGTAEAHRRIEAGGVRGRYVIDVTA</sequence>
<dbReference type="Gene3D" id="3.40.50.720">
    <property type="entry name" value="NAD(P)-binding Rossmann-like Domain"/>
    <property type="match status" value="1"/>
</dbReference>
<keyword evidence="4" id="KW-1185">Reference proteome</keyword>
<dbReference type="PANTHER" id="PTHR11695:SF294">
    <property type="entry name" value="RETICULON-4-INTERACTING PROTEIN 1, MITOCHONDRIAL"/>
    <property type="match status" value="1"/>
</dbReference>
<dbReference type="SMART" id="SM00829">
    <property type="entry name" value="PKS_ER"/>
    <property type="match status" value="1"/>
</dbReference>
<dbReference type="EMBL" id="PVZG01000015">
    <property type="protein sequence ID" value="PRY23412.1"/>
    <property type="molecule type" value="Genomic_DNA"/>
</dbReference>